<dbReference type="Pfam" id="PF00230">
    <property type="entry name" value="MIP"/>
    <property type="match status" value="1"/>
</dbReference>
<name>A0A1G2JLW1_9BACT</name>
<dbReference type="InterPro" id="IPR000425">
    <property type="entry name" value="MIP"/>
</dbReference>
<evidence type="ECO:0008006" key="12">
    <source>
        <dbReference type="Google" id="ProtNLM"/>
    </source>
</evidence>
<dbReference type="Gene3D" id="1.20.1080.10">
    <property type="entry name" value="Glycerol uptake facilitator protein"/>
    <property type="match status" value="1"/>
</dbReference>
<comment type="similarity">
    <text evidence="2 8">Belongs to the MIP/aquaporin (TC 1.A.8) family.</text>
</comment>
<evidence type="ECO:0000256" key="5">
    <source>
        <dbReference type="ARBA" id="ARBA00022692"/>
    </source>
</evidence>
<protein>
    <recommendedName>
        <fullName evidence="12">Aquaporin</fullName>
    </recommendedName>
</protein>
<feature type="transmembrane region" description="Helical" evidence="9">
    <location>
        <begin position="112"/>
        <end position="135"/>
    </location>
</feature>
<dbReference type="PANTHER" id="PTHR19139">
    <property type="entry name" value="AQUAPORIN TRANSPORTER"/>
    <property type="match status" value="1"/>
</dbReference>
<accession>A0A1G2JLW1</accession>
<dbReference type="AlphaFoldDB" id="A0A1G2JLW1"/>
<evidence type="ECO:0000313" key="10">
    <source>
        <dbReference type="EMBL" id="OGZ88127.1"/>
    </source>
</evidence>
<reference evidence="10 11" key="1">
    <citation type="journal article" date="2016" name="Nat. Commun.">
        <title>Thousands of microbial genomes shed light on interconnected biogeochemical processes in an aquifer system.</title>
        <authorList>
            <person name="Anantharaman K."/>
            <person name="Brown C.T."/>
            <person name="Hug L.A."/>
            <person name="Sharon I."/>
            <person name="Castelle C.J."/>
            <person name="Probst A.J."/>
            <person name="Thomas B.C."/>
            <person name="Singh A."/>
            <person name="Wilkins M.J."/>
            <person name="Karaoz U."/>
            <person name="Brodie E.L."/>
            <person name="Williams K.H."/>
            <person name="Hubbard S.S."/>
            <person name="Banfield J.F."/>
        </authorList>
    </citation>
    <scope>NUCLEOTIDE SEQUENCE [LARGE SCALE GENOMIC DNA]</scope>
</reference>
<dbReference type="EMBL" id="MHPU01000031">
    <property type="protein sequence ID" value="OGZ88127.1"/>
    <property type="molecule type" value="Genomic_DNA"/>
</dbReference>
<comment type="subcellular location">
    <subcellularLocation>
        <location evidence="1">Cell membrane</location>
        <topology evidence="1">Multi-pass membrane protein</topology>
    </subcellularLocation>
</comment>
<dbReference type="PANTHER" id="PTHR19139:SF199">
    <property type="entry name" value="MIP17260P"/>
    <property type="match status" value="1"/>
</dbReference>
<dbReference type="InterPro" id="IPR023271">
    <property type="entry name" value="Aquaporin-like"/>
</dbReference>
<dbReference type="InterPro" id="IPR022357">
    <property type="entry name" value="MIP_CS"/>
</dbReference>
<feature type="transmembrane region" description="Helical" evidence="9">
    <location>
        <begin position="78"/>
        <end position="100"/>
    </location>
</feature>
<dbReference type="PRINTS" id="PR00783">
    <property type="entry name" value="MINTRINSICP"/>
</dbReference>
<dbReference type="GO" id="GO:0005886">
    <property type="term" value="C:plasma membrane"/>
    <property type="evidence" value="ECO:0007669"/>
    <property type="project" value="UniProtKB-SubCell"/>
</dbReference>
<proteinExistence type="inferred from homology"/>
<evidence type="ECO:0000256" key="9">
    <source>
        <dbReference type="SAM" id="Phobius"/>
    </source>
</evidence>
<evidence type="ECO:0000256" key="3">
    <source>
        <dbReference type="ARBA" id="ARBA00022448"/>
    </source>
</evidence>
<keyword evidence="7 9" id="KW-0472">Membrane</keyword>
<evidence type="ECO:0000256" key="2">
    <source>
        <dbReference type="ARBA" id="ARBA00006175"/>
    </source>
</evidence>
<sequence length="201" mass="20896">MTNVEIKKYIAEAVGTMALTLVVTLSLAGKFPVSTPVLAGLTLALFVYTIGHISGSHINPAVTIGAWSIKKISNKDAIAYIISQFFGAAVAIIIVTACKIEFAQMELSNTSLLVGFAELLGTAFFAFGIASVIYGKTPKDISGVVIGASLFFGIAISALLGASGILNPAVAFGIKSFGFMYVLGPVIGSVLGMQAYKYLSE</sequence>
<evidence type="ECO:0000256" key="4">
    <source>
        <dbReference type="ARBA" id="ARBA00022475"/>
    </source>
</evidence>
<evidence type="ECO:0000313" key="11">
    <source>
        <dbReference type="Proteomes" id="UP000178935"/>
    </source>
</evidence>
<keyword evidence="3 8" id="KW-0813">Transport</keyword>
<dbReference type="InterPro" id="IPR034294">
    <property type="entry name" value="Aquaporin_transptr"/>
</dbReference>
<feature type="transmembrane region" description="Helical" evidence="9">
    <location>
        <begin position="37"/>
        <end position="58"/>
    </location>
</feature>
<keyword evidence="4" id="KW-1003">Cell membrane</keyword>
<comment type="caution">
    <text evidence="10">The sequence shown here is derived from an EMBL/GenBank/DDBJ whole genome shotgun (WGS) entry which is preliminary data.</text>
</comment>
<dbReference type="Proteomes" id="UP000178935">
    <property type="component" value="Unassembled WGS sequence"/>
</dbReference>
<evidence type="ECO:0000256" key="8">
    <source>
        <dbReference type="RuleBase" id="RU000477"/>
    </source>
</evidence>
<dbReference type="SUPFAM" id="SSF81338">
    <property type="entry name" value="Aquaporin-like"/>
    <property type="match status" value="1"/>
</dbReference>
<evidence type="ECO:0000256" key="7">
    <source>
        <dbReference type="ARBA" id="ARBA00023136"/>
    </source>
</evidence>
<dbReference type="GO" id="GO:0015250">
    <property type="term" value="F:water channel activity"/>
    <property type="evidence" value="ECO:0007669"/>
    <property type="project" value="TreeGrafter"/>
</dbReference>
<feature type="transmembrane region" description="Helical" evidence="9">
    <location>
        <begin position="141"/>
        <end position="166"/>
    </location>
</feature>
<gene>
    <name evidence="10" type="ORF">A2561_01460</name>
</gene>
<keyword evidence="5 8" id="KW-0812">Transmembrane</keyword>
<dbReference type="PROSITE" id="PS00221">
    <property type="entry name" value="MIP"/>
    <property type="match status" value="1"/>
</dbReference>
<organism evidence="10 11">
    <name type="scientific">Candidatus Staskawiczbacteria bacterium RIFOXYD1_FULL_32_13</name>
    <dbReference type="NCBI Taxonomy" id="1802234"/>
    <lineage>
        <taxon>Bacteria</taxon>
        <taxon>Candidatus Staskawicziibacteriota</taxon>
    </lineage>
</organism>
<keyword evidence="6 9" id="KW-1133">Transmembrane helix</keyword>
<feature type="transmembrane region" description="Helical" evidence="9">
    <location>
        <begin position="6"/>
        <end position="25"/>
    </location>
</feature>
<evidence type="ECO:0000256" key="6">
    <source>
        <dbReference type="ARBA" id="ARBA00022989"/>
    </source>
</evidence>
<evidence type="ECO:0000256" key="1">
    <source>
        <dbReference type="ARBA" id="ARBA00004651"/>
    </source>
</evidence>
<feature type="transmembrane region" description="Helical" evidence="9">
    <location>
        <begin position="178"/>
        <end position="196"/>
    </location>
</feature>